<comment type="cofactor">
    <cofactor evidence="1">
        <name>FAD</name>
        <dbReference type="ChEBI" id="CHEBI:57692"/>
    </cofactor>
</comment>
<keyword evidence="9" id="KW-0408">Iron</keyword>
<evidence type="ECO:0000256" key="10">
    <source>
        <dbReference type="ARBA" id="ARBA00023014"/>
    </source>
</evidence>
<dbReference type="Gene3D" id="3.30.70.20">
    <property type="match status" value="1"/>
</dbReference>
<evidence type="ECO:0000256" key="8">
    <source>
        <dbReference type="ARBA" id="ARBA00023002"/>
    </source>
</evidence>
<comment type="caution">
    <text evidence="13">The sequence shown here is derived from an EMBL/GenBank/DDBJ whole genome shotgun (WGS) entry which is preliminary data.</text>
</comment>
<dbReference type="PROSITE" id="PS51379">
    <property type="entry name" value="4FE4S_FER_2"/>
    <property type="match status" value="2"/>
</dbReference>
<evidence type="ECO:0000256" key="4">
    <source>
        <dbReference type="ARBA" id="ARBA00022630"/>
    </source>
</evidence>
<keyword evidence="5" id="KW-0479">Metal-binding</keyword>
<keyword evidence="7" id="KW-0521">NADP</keyword>
<protein>
    <recommendedName>
        <fullName evidence="3">ferredoxin--NADP(+) reductase</fullName>
        <ecNumber evidence="3">1.18.1.2</ecNumber>
    </recommendedName>
</protein>
<dbReference type="Pfam" id="PF07992">
    <property type="entry name" value="Pyr_redox_2"/>
    <property type="match status" value="1"/>
</dbReference>
<dbReference type="InterPro" id="IPR036188">
    <property type="entry name" value="FAD/NAD-bd_sf"/>
</dbReference>
<dbReference type="SUPFAM" id="SSF51971">
    <property type="entry name" value="Nucleotide-binding domain"/>
    <property type="match status" value="1"/>
</dbReference>
<keyword evidence="6" id="KW-0274">FAD</keyword>
<dbReference type="PROSITE" id="PS00198">
    <property type="entry name" value="4FE4S_FER_1"/>
    <property type="match status" value="1"/>
</dbReference>
<keyword evidence="4" id="KW-0285">Flavoprotein</keyword>
<accession>A0ABP6V6Y5</accession>
<keyword evidence="8" id="KW-0560">Oxidoreductase</keyword>
<evidence type="ECO:0000256" key="7">
    <source>
        <dbReference type="ARBA" id="ARBA00022857"/>
    </source>
</evidence>
<evidence type="ECO:0000256" key="2">
    <source>
        <dbReference type="ARBA" id="ARBA00008312"/>
    </source>
</evidence>
<dbReference type="SUPFAM" id="SSF54862">
    <property type="entry name" value="4Fe-4S ferredoxins"/>
    <property type="match status" value="1"/>
</dbReference>
<dbReference type="InterPro" id="IPR021163">
    <property type="entry name" value="Ferredox_Rdtase_adrenod"/>
</dbReference>
<evidence type="ECO:0000256" key="3">
    <source>
        <dbReference type="ARBA" id="ARBA00013223"/>
    </source>
</evidence>
<dbReference type="InterPro" id="IPR055275">
    <property type="entry name" value="Ferredox_Rdtase"/>
</dbReference>
<dbReference type="RefSeq" id="WP_246591944.1">
    <property type="nucleotide sequence ID" value="NZ_BAABBB010000009.1"/>
</dbReference>
<evidence type="ECO:0000256" key="5">
    <source>
        <dbReference type="ARBA" id="ARBA00022723"/>
    </source>
</evidence>
<proteinExistence type="inferred from homology"/>
<organism evidence="13 14">
    <name type="scientific">Nocardioides daeguensis</name>
    <dbReference type="NCBI Taxonomy" id="908359"/>
    <lineage>
        <taxon>Bacteria</taxon>
        <taxon>Bacillati</taxon>
        <taxon>Actinomycetota</taxon>
        <taxon>Actinomycetes</taxon>
        <taxon>Propionibacteriales</taxon>
        <taxon>Nocardioidaceae</taxon>
        <taxon>Nocardioides</taxon>
    </lineage>
</organism>
<dbReference type="EC" id="1.18.1.2" evidence="3"/>
<feature type="domain" description="4Fe-4S ferredoxin-type" evidence="12">
    <location>
        <begin position="37"/>
        <end position="66"/>
    </location>
</feature>
<comment type="similarity">
    <text evidence="2">Belongs to the ferredoxin--NADP reductase type 1 family.</text>
</comment>
<dbReference type="InterPro" id="IPR017896">
    <property type="entry name" value="4Fe4S_Fe-S-bd"/>
</dbReference>
<dbReference type="PANTHER" id="PTHR48467:SF1">
    <property type="entry name" value="GLUTAMATE SYNTHASE 1 [NADH], CHLOROPLASTIC-LIKE"/>
    <property type="match status" value="1"/>
</dbReference>
<dbReference type="PIRSF" id="PIRSF000362">
    <property type="entry name" value="FNR"/>
    <property type="match status" value="1"/>
</dbReference>
<evidence type="ECO:0000313" key="14">
    <source>
        <dbReference type="Proteomes" id="UP001500301"/>
    </source>
</evidence>
<keyword evidence="10" id="KW-0411">Iron-sulfur</keyword>
<dbReference type="PRINTS" id="PR00419">
    <property type="entry name" value="ADXRDTASE"/>
</dbReference>
<evidence type="ECO:0000256" key="1">
    <source>
        <dbReference type="ARBA" id="ARBA00001974"/>
    </source>
</evidence>
<evidence type="ECO:0000256" key="9">
    <source>
        <dbReference type="ARBA" id="ARBA00023004"/>
    </source>
</evidence>
<name>A0ABP6V6Y5_9ACTN</name>
<evidence type="ECO:0000259" key="12">
    <source>
        <dbReference type="PROSITE" id="PS51379"/>
    </source>
</evidence>
<evidence type="ECO:0000256" key="6">
    <source>
        <dbReference type="ARBA" id="ARBA00022827"/>
    </source>
</evidence>
<dbReference type="InterPro" id="IPR023753">
    <property type="entry name" value="FAD/NAD-binding_dom"/>
</dbReference>
<dbReference type="Gene3D" id="3.40.50.720">
    <property type="entry name" value="NAD(P)-binding Rossmann-like Domain"/>
    <property type="match status" value="1"/>
</dbReference>
<comment type="catalytic activity">
    <reaction evidence="11">
        <text>2 reduced [2Fe-2S]-[ferredoxin] + NADP(+) + H(+) = 2 oxidized [2Fe-2S]-[ferredoxin] + NADPH</text>
        <dbReference type="Rhea" id="RHEA:20125"/>
        <dbReference type="Rhea" id="RHEA-COMP:10000"/>
        <dbReference type="Rhea" id="RHEA-COMP:10001"/>
        <dbReference type="ChEBI" id="CHEBI:15378"/>
        <dbReference type="ChEBI" id="CHEBI:33737"/>
        <dbReference type="ChEBI" id="CHEBI:33738"/>
        <dbReference type="ChEBI" id="CHEBI:57783"/>
        <dbReference type="ChEBI" id="CHEBI:58349"/>
        <dbReference type="EC" id="1.18.1.2"/>
    </reaction>
</comment>
<evidence type="ECO:0000313" key="13">
    <source>
        <dbReference type="EMBL" id="GAA3528206.1"/>
    </source>
</evidence>
<dbReference type="CDD" id="cd04410">
    <property type="entry name" value="DMSOR_beta-like"/>
    <property type="match status" value="1"/>
</dbReference>
<dbReference type="PANTHER" id="PTHR48467">
    <property type="entry name" value="GLUTAMATE SYNTHASE 1 [NADH], CHLOROPLASTIC-LIKE"/>
    <property type="match status" value="1"/>
</dbReference>
<reference evidence="14" key="1">
    <citation type="journal article" date="2019" name="Int. J. Syst. Evol. Microbiol.">
        <title>The Global Catalogue of Microorganisms (GCM) 10K type strain sequencing project: providing services to taxonomists for standard genome sequencing and annotation.</title>
        <authorList>
            <consortium name="The Broad Institute Genomics Platform"/>
            <consortium name="The Broad Institute Genome Sequencing Center for Infectious Disease"/>
            <person name="Wu L."/>
            <person name="Ma J."/>
        </authorList>
    </citation>
    <scope>NUCLEOTIDE SEQUENCE [LARGE SCALE GENOMIC DNA]</scope>
    <source>
        <strain evidence="14">JCM 17460</strain>
    </source>
</reference>
<dbReference type="Gene3D" id="3.50.50.60">
    <property type="entry name" value="FAD/NAD(P)-binding domain"/>
    <property type="match status" value="1"/>
</dbReference>
<dbReference type="InterPro" id="IPR017900">
    <property type="entry name" value="4Fe4S_Fe_S_CS"/>
</dbReference>
<dbReference type="EMBL" id="BAABBB010000009">
    <property type="protein sequence ID" value="GAA3528206.1"/>
    <property type="molecule type" value="Genomic_DNA"/>
</dbReference>
<evidence type="ECO:0000256" key="11">
    <source>
        <dbReference type="ARBA" id="ARBA00047776"/>
    </source>
</evidence>
<feature type="domain" description="4Fe-4S ferredoxin-type" evidence="12">
    <location>
        <begin position="1"/>
        <end position="29"/>
    </location>
</feature>
<keyword evidence="14" id="KW-1185">Reference proteome</keyword>
<sequence>MTHVITRSCCNDASCVPVCPVNCIHPTPDEPDYGTAEMLYIDPESCVDCSACVEVCPVGAIAADYDLEPDQARYEEINAHWFAGPGRRDYEETQYVAPVRSWPEGGALRVAVVGSGPAAFFAAEELLSQRGIDVAVDMFERLPTPGGLVRFGVAPDHQDTKRAAKNFALTMKRKGFRLFLNTEIGRDVSMDELRRRYDAVVVAVGALADRQLGIAGEDLPGSHSATEFVAWYNGHPDFAHRTFDLSHERAVIIGNGNVALDVARILATDPERLAGTDIADQALAQLRESKVREVVVVGRRGPAQAAFTTKELLSLTQSAGIDVVVRAEEIVVDELSERGLPDEGSIERYKAELLAEVQGNPLTGGRRVTLRFLSSPTEIVGDGWVEGIRLQHNRLVLGEGGRLDAVPTGDVEELACGLVFRSVGYRGAPVPGVPFDDRSGTIPNVEGRVTDPESGADLAGLYVSGWIKRGPSGVIGTNKRCAKQTVGHLLDDFREGRLSAVVPEVDDIASLLPEHVGLEGWRLIDAHETDAGREQRRPRVKLVDVASMLAVARSQA</sequence>
<dbReference type="Proteomes" id="UP001500301">
    <property type="component" value="Unassembled WGS sequence"/>
</dbReference>
<gene>
    <name evidence="13" type="ORF">GCM10022263_16030</name>
</gene>
<dbReference type="Pfam" id="PF00037">
    <property type="entry name" value="Fer4"/>
    <property type="match status" value="1"/>
</dbReference>